<dbReference type="InterPro" id="IPR019749">
    <property type="entry name" value="Band_41_domain"/>
</dbReference>
<dbReference type="InterPro" id="IPR014352">
    <property type="entry name" value="FERM/acyl-CoA-bd_prot_sf"/>
</dbReference>
<dbReference type="PRINTS" id="PR00935">
    <property type="entry name" value="BAND41"/>
</dbReference>
<feature type="region of interest" description="Disordered" evidence="6">
    <location>
        <begin position="453"/>
        <end position="532"/>
    </location>
</feature>
<dbReference type="SUPFAM" id="SSF50729">
    <property type="entry name" value="PH domain-like"/>
    <property type="match status" value="1"/>
</dbReference>
<proteinExistence type="predicted"/>
<dbReference type="PRINTS" id="PR00661">
    <property type="entry name" value="ERMFAMILY"/>
</dbReference>
<feature type="compositionally biased region" description="Low complexity" evidence="6">
    <location>
        <begin position="18"/>
        <end position="30"/>
    </location>
</feature>
<dbReference type="GO" id="GO:0031032">
    <property type="term" value="P:actomyosin structure organization"/>
    <property type="evidence" value="ECO:0007669"/>
    <property type="project" value="TreeGrafter"/>
</dbReference>
<evidence type="ECO:0000256" key="3">
    <source>
        <dbReference type="ARBA" id="ARBA00022553"/>
    </source>
</evidence>
<dbReference type="InterPro" id="IPR018980">
    <property type="entry name" value="FERM_PH-like_C"/>
</dbReference>
<feature type="non-terminal residue" evidence="8">
    <location>
        <position position="826"/>
    </location>
</feature>
<feature type="domain" description="FERM" evidence="7">
    <location>
        <begin position="38"/>
        <end position="318"/>
    </location>
</feature>
<evidence type="ECO:0000256" key="4">
    <source>
        <dbReference type="ARBA" id="ARBA00023203"/>
    </source>
</evidence>
<dbReference type="Gene3D" id="3.10.20.90">
    <property type="entry name" value="Phosphatidylinositol 3-kinase Catalytic Subunit, Chain A, domain 1"/>
    <property type="match status" value="1"/>
</dbReference>
<evidence type="ECO:0000256" key="2">
    <source>
        <dbReference type="ARBA" id="ARBA00022490"/>
    </source>
</evidence>
<dbReference type="GO" id="GO:0005856">
    <property type="term" value="C:cytoskeleton"/>
    <property type="evidence" value="ECO:0007669"/>
    <property type="project" value="UniProtKB-SubCell"/>
</dbReference>
<feature type="compositionally biased region" description="Polar residues" evidence="6">
    <location>
        <begin position="620"/>
        <end position="634"/>
    </location>
</feature>
<keyword evidence="2" id="KW-0963">Cytoplasm</keyword>
<gene>
    <name evidence="8" type="ORF">N306_00871</name>
</gene>
<feature type="non-terminal residue" evidence="8">
    <location>
        <position position="1"/>
    </location>
</feature>
<feature type="region of interest" description="Disordered" evidence="6">
    <location>
        <begin position="1"/>
        <end position="30"/>
    </location>
</feature>
<protein>
    <submittedName>
        <fullName evidence="8">Band 4.1-like 1</fullName>
    </submittedName>
</protein>
<feature type="compositionally biased region" description="Basic and acidic residues" evidence="6">
    <location>
        <begin position="481"/>
        <end position="518"/>
    </location>
</feature>
<evidence type="ECO:0000313" key="9">
    <source>
        <dbReference type="Proteomes" id="UP000053605"/>
    </source>
</evidence>
<dbReference type="InterPro" id="IPR014847">
    <property type="entry name" value="FA"/>
</dbReference>
<dbReference type="PROSITE" id="PS00660">
    <property type="entry name" value="FERM_1"/>
    <property type="match status" value="1"/>
</dbReference>
<dbReference type="SMART" id="SM01195">
    <property type="entry name" value="FA"/>
    <property type="match status" value="1"/>
</dbReference>
<dbReference type="PANTHER" id="PTHR23280:SF24">
    <property type="entry name" value="BAND 4.1-LIKE PROTEIN 1"/>
    <property type="match status" value="1"/>
</dbReference>
<dbReference type="GO" id="GO:0005198">
    <property type="term" value="F:structural molecule activity"/>
    <property type="evidence" value="ECO:0007669"/>
    <property type="project" value="InterPro"/>
</dbReference>
<keyword evidence="9" id="KW-1185">Reference proteome</keyword>
<dbReference type="FunFam" id="2.30.29.30:FF:000001">
    <property type="entry name" value="Erythrocyte membrane protein band 4.1"/>
    <property type="match status" value="1"/>
</dbReference>
<dbReference type="GO" id="GO:0005886">
    <property type="term" value="C:plasma membrane"/>
    <property type="evidence" value="ECO:0007669"/>
    <property type="project" value="TreeGrafter"/>
</dbReference>
<dbReference type="InterPro" id="IPR029071">
    <property type="entry name" value="Ubiquitin-like_domsf"/>
</dbReference>
<dbReference type="CDD" id="cd14473">
    <property type="entry name" value="FERM_B-lobe"/>
    <property type="match status" value="1"/>
</dbReference>
<dbReference type="PANTHER" id="PTHR23280">
    <property type="entry name" value="4.1 G PROTEIN"/>
    <property type="match status" value="1"/>
</dbReference>
<dbReference type="InterPro" id="IPR008379">
    <property type="entry name" value="Band_4.1_C"/>
</dbReference>
<dbReference type="Proteomes" id="UP000053605">
    <property type="component" value="Unassembled WGS sequence"/>
</dbReference>
<dbReference type="GO" id="GO:0003779">
    <property type="term" value="F:actin binding"/>
    <property type="evidence" value="ECO:0007669"/>
    <property type="project" value="UniProtKB-KW"/>
</dbReference>
<dbReference type="FunFam" id="1.20.80.10:FF:000001">
    <property type="entry name" value="Erythrocyte membrane protein band 4.1"/>
    <property type="match status" value="1"/>
</dbReference>
<dbReference type="InterPro" id="IPR019748">
    <property type="entry name" value="FERM_central"/>
</dbReference>
<evidence type="ECO:0000256" key="1">
    <source>
        <dbReference type="ARBA" id="ARBA00004245"/>
    </source>
</evidence>
<dbReference type="Pfam" id="PF08736">
    <property type="entry name" value="FA"/>
    <property type="match status" value="1"/>
</dbReference>
<dbReference type="Gene3D" id="1.20.80.10">
    <property type="match status" value="1"/>
</dbReference>
<dbReference type="InterPro" id="IPR011993">
    <property type="entry name" value="PH-like_dom_sf"/>
</dbReference>
<dbReference type="SMART" id="SM01196">
    <property type="entry name" value="FERM_C"/>
    <property type="match status" value="1"/>
</dbReference>
<organism evidence="8 9">
    <name type="scientific">Opisthocomus hoazin</name>
    <name type="common">Hoatzin</name>
    <name type="synonym">Phasianus hoazin</name>
    <dbReference type="NCBI Taxonomy" id="30419"/>
    <lineage>
        <taxon>Eukaryota</taxon>
        <taxon>Metazoa</taxon>
        <taxon>Chordata</taxon>
        <taxon>Craniata</taxon>
        <taxon>Vertebrata</taxon>
        <taxon>Euteleostomi</taxon>
        <taxon>Archelosauria</taxon>
        <taxon>Archosauria</taxon>
        <taxon>Dinosauria</taxon>
        <taxon>Saurischia</taxon>
        <taxon>Theropoda</taxon>
        <taxon>Coelurosauria</taxon>
        <taxon>Aves</taxon>
        <taxon>Neognathae</taxon>
        <taxon>Neoaves</taxon>
        <taxon>Opisthocomiformes</taxon>
        <taxon>Opisthocomidae</taxon>
        <taxon>Opisthocomus</taxon>
    </lineage>
</organism>
<dbReference type="STRING" id="30419.A0A091XCQ2"/>
<dbReference type="Pfam" id="PF09380">
    <property type="entry name" value="FERM_C"/>
    <property type="match status" value="1"/>
</dbReference>
<dbReference type="Gene3D" id="2.30.29.30">
    <property type="entry name" value="Pleckstrin-homology domain (PH domain)/Phosphotyrosine-binding domain (PTB)"/>
    <property type="match status" value="1"/>
</dbReference>
<feature type="compositionally biased region" description="Basic and acidic residues" evidence="6">
    <location>
        <begin position="453"/>
        <end position="472"/>
    </location>
</feature>
<feature type="compositionally biased region" description="Basic and acidic residues" evidence="6">
    <location>
        <begin position="796"/>
        <end position="807"/>
    </location>
</feature>
<dbReference type="CDD" id="cd13184">
    <property type="entry name" value="FERM_C_4_1_family"/>
    <property type="match status" value="1"/>
</dbReference>
<dbReference type="FunFam" id="3.10.20.90:FF:000002">
    <property type="entry name" value="Erythrocyte protein band 4.1-like 3"/>
    <property type="match status" value="1"/>
</dbReference>
<keyword evidence="5" id="KW-0206">Cytoskeleton</keyword>
<dbReference type="Pfam" id="PF05902">
    <property type="entry name" value="4_1_CTD"/>
    <property type="match status" value="1"/>
</dbReference>
<keyword evidence="4" id="KW-0009">Actin-binding</keyword>
<evidence type="ECO:0000259" key="7">
    <source>
        <dbReference type="PROSITE" id="PS50057"/>
    </source>
</evidence>
<evidence type="ECO:0000256" key="6">
    <source>
        <dbReference type="SAM" id="MobiDB-lite"/>
    </source>
</evidence>
<name>A0A091XCQ2_OPIHO</name>
<dbReference type="SMART" id="SM00295">
    <property type="entry name" value="B41"/>
    <property type="match status" value="1"/>
</dbReference>
<dbReference type="InterPro" id="IPR018979">
    <property type="entry name" value="FERM_N"/>
</dbReference>
<feature type="region of interest" description="Disordered" evidence="6">
    <location>
        <begin position="583"/>
        <end position="659"/>
    </location>
</feature>
<dbReference type="Pfam" id="PF04382">
    <property type="entry name" value="SAB"/>
    <property type="match status" value="1"/>
</dbReference>
<dbReference type="InterPro" id="IPR019747">
    <property type="entry name" value="FERM_CS"/>
</dbReference>
<dbReference type="Pfam" id="PF00373">
    <property type="entry name" value="FERM_M"/>
    <property type="match status" value="1"/>
</dbReference>
<dbReference type="InterPro" id="IPR000798">
    <property type="entry name" value="Ez/rad/moesin-like"/>
</dbReference>
<dbReference type="InterPro" id="IPR007477">
    <property type="entry name" value="SAB_dom"/>
</dbReference>
<dbReference type="PIRSF" id="PIRSF002304">
    <property type="entry name" value="Membrane_skeletal_4_1"/>
    <property type="match status" value="1"/>
</dbReference>
<accession>A0A091XCQ2</accession>
<dbReference type="PROSITE" id="PS00661">
    <property type="entry name" value="FERM_2"/>
    <property type="match status" value="1"/>
</dbReference>
<dbReference type="GO" id="GO:0030866">
    <property type="term" value="P:cortical actin cytoskeleton organization"/>
    <property type="evidence" value="ECO:0007669"/>
    <property type="project" value="InterPro"/>
</dbReference>
<keyword evidence="3" id="KW-0597">Phosphoprotein</keyword>
<comment type="subcellular location">
    <subcellularLocation>
        <location evidence="1">Cytoplasm</location>
        <location evidence="1">Cytoskeleton</location>
    </subcellularLocation>
</comment>
<dbReference type="InterPro" id="IPR000299">
    <property type="entry name" value="FERM_domain"/>
</dbReference>
<sequence length="826" mass="91568">GTDMEDKDYSETDGLSDKTTPSKTQKSPQKTTKKVKSTLCRVTLLDASEYECEVEKHARGQVLFDMVCEHLNLLEKDYFGLTFCDSDSQKNWLDPSKEVKLQIRGPWNFAFTVKFYPPDPAQLTEDITRYYLCLQLRADIITGRLPCSFVTHALLGSYAVQAELGDYDAEEHVGNYVSELRFAPNQTRELEERIMELHKTYRGMTPGEAEIHFLENAKKLSMYGVDLHHAKDSEGIDIMLGVCANGLLIYRDRLRINRFAWPKILKISYKRSNFYIKIRPGEYEQFESTIGFKLPNHRSAKRLWKVCIEHHTFFRLVSPEPPPKGFLVMGSKFRYSGRTQAQTRQASALIDRPAPFFERSSSKRYTMSRSLDGGMPQIGEGEGDWSAGGGGGDAVRLVPGSSQCEANPPSAPAHLFCLGWCFNHSCLPLSFPKFLDKPEDVLLKHQASINELKRTLKEPNSKLVHRDRDRRLPSSPASSSPKHEDETPKGTPEKASERAGLREGAEERAKPPRHRAPESDTGDEEQDQEKDSVFLKDNHLAIERKCSSITVSSTSSLEAEVDFTVIGDFHGTAFEDISRSLPELDKDKSETEDETLVSFQHADKTVPGLEEDGKGGEKVSQPSPDVSQLESSAPKTDAATVSLGPGVKKPEADGSAPHRLGTADAAQVTRWLPLFLSSLPAASCVLPVPTMHPVTGSGRCTKLGGSSQGDAGVVPPPAGRAPSAGSWLVGQLWVSAFLLVVQTVKGGFSETRIEKRIIITGDEDVDQDQALALAIKEAKLQHPDMLVTKAVVYRETEPSPEERDKKPQVGGDVPRYGLSLLRKGWM</sequence>
<evidence type="ECO:0000313" key="8">
    <source>
        <dbReference type="EMBL" id="KFR11106.1"/>
    </source>
</evidence>
<dbReference type="Pfam" id="PF09379">
    <property type="entry name" value="FERM_N"/>
    <property type="match status" value="1"/>
</dbReference>
<dbReference type="AlphaFoldDB" id="A0A091XCQ2"/>
<dbReference type="SUPFAM" id="SSF54236">
    <property type="entry name" value="Ubiquitin-like"/>
    <property type="match status" value="1"/>
</dbReference>
<dbReference type="EMBL" id="KK734853">
    <property type="protein sequence ID" value="KFR11106.1"/>
    <property type="molecule type" value="Genomic_DNA"/>
</dbReference>
<reference evidence="8 9" key="1">
    <citation type="submission" date="2014-04" db="EMBL/GenBank/DDBJ databases">
        <title>Genome evolution of avian class.</title>
        <authorList>
            <person name="Zhang G."/>
            <person name="Li C."/>
        </authorList>
    </citation>
    <scope>NUCLEOTIDE SEQUENCE [LARGE SCALE GENOMIC DNA]</scope>
    <source>
        <strain evidence="8">BGI_N306</strain>
    </source>
</reference>
<dbReference type="PROSITE" id="PS50057">
    <property type="entry name" value="FERM_3"/>
    <property type="match status" value="1"/>
</dbReference>
<dbReference type="SUPFAM" id="SSF47031">
    <property type="entry name" value="Second domain of FERM"/>
    <property type="match status" value="1"/>
</dbReference>
<dbReference type="InterPro" id="IPR035963">
    <property type="entry name" value="FERM_2"/>
</dbReference>
<evidence type="ECO:0000256" key="5">
    <source>
        <dbReference type="ARBA" id="ARBA00023212"/>
    </source>
</evidence>
<feature type="region of interest" description="Disordered" evidence="6">
    <location>
        <begin position="796"/>
        <end position="815"/>
    </location>
</feature>